<dbReference type="EMBL" id="GEDG01021738">
    <property type="protein sequence ID" value="JAP18064.1"/>
    <property type="molecule type" value="Transcribed_RNA"/>
</dbReference>
<dbReference type="InterPro" id="IPR001623">
    <property type="entry name" value="DnaJ_domain"/>
</dbReference>
<evidence type="ECO:0000259" key="2">
    <source>
        <dbReference type="Pfam" id="PF00226"/>
    </source>
</evidence>
<accession>A0A0V0HDT6</accession>
<keyword evidence="1" id="KW-0732">Signal</keyword>
<sequence>MFSQLKSQSMIPWFTLLCISALYSCSFIGKPNSSSTRRFPPLKHFFHSTGACYSAERDYYEILGVSRDSSRDEIKKAFHALAKNTTQMPIRIIHLRRGNFKR</sequence>
<dbReference type="InterPro" id="IPR036869">
    <property type="entry name" value="J_dom_sf"/>
</dbReference>
<evidence type="ECO:0000313" key="3">
    <source>
        <dbReference type="EMBL" id="JAP18064.1"/>
    </source>
</evidence>
<feature type="signal peptide" evidence="1">
    <location>
        <begin position="1"/>
        <end position="24"/>
    </location>
</feature>
<dbReference type="PROSITE" id="PS51257">
    <property type="entry name" value="PROKAR_LIPOPROTEIN"/>
    <property type="match status" value="1"/>
</dbReference>
<feature type="chain" id="PRO_5006865869" evidence="1">
    <location>
        <begin position="25"/>
        <end position="102"/>
    </location>
</feature>
<name>A0A0V0HDT6_SOLCH</name>
<dbReference type="Pfam" id="PF00226">
    <property type="entry name" value="DnaJ"/>
    <property type="match status" value="1"/>
</dbReference>
<proteinExistence type="predicted"/>
<dbReference type="CDD" id="cd06257">
    <property type="entry name" value="DnaJ"/>
    <property type="match status" value="1"/>
</dbReference>
<dbReference type="SUPFAM" id="SSF46565">
    <property type="entry name" value="Chaperone J-domain"/>
    <property type="match status" value="1"/>
</dbReference>
<feature type="domain" description="J" evidence="2">
    <location>
        <begin position="58"/>
        <end position="84"/>
    </location>
</feature>
<organism evidence="3">
    <name type="scientific">Solanum chacoense</name>
    <name type="common">Chaco potato</name>
    <dbReference type="NCBI Taxonomy" id="4108"/>
    <lineage>
        <taxon>Eukaryota</taxon>
        <taxon>Viridiplantae</taxon>
        <taxon>Streptophyta</taxon>
        <taxon>Embryophyta</taxon>
        <taxon>Tracheophyta</taxon>
        <taxon>Spermatophyta</taxon>
        <taxon>Magnoliopsida</taxon>
        <taxon>eudicotyledons</taxon>
        <taxon>Gunneridae</taxon>
        <taxon>Pentapetalae</taxon>
        <taxon>asterids</taxon>
        <taxon>lamiids</taxon>
        <taxon>Solanales</taxon>
        <taxon>Solanaceae</taxon>
        <taxon>Solanoideae</taxon>
        <taxon>Solaneae</taxon>
        <taxon>Solanum</taxon>
    </lineage>
</organism>
<evidence type="ECO:0000256" key="1">
    <source>
        <dbReference type="SAM" id="SignalP"/>
    </source>
</evidence>
<dbReference type="Gene3D" id="1.10.287.110">
    <property type="entry name" value="DnaJ domain"/>
    <property type="match status" value="1"/>
</dbReference>
<dbReference type="AlphaFoldDB" id="A0A0V0HDT6"/>
<protein>
    <submittedName>
        <fullName evidence="3">Putative ovule protein</fullName>
    </submittedName>
</protein>
<reference evidence="3" key="1">
    <citation type="submission" date="2015-12" db="EMBL/GenBank/DDBJ databases">
        <title>Gene expression during late stages of embryo sac development: a critical building block for successful pollen-pistil interactions.</title>
        <authorList>
            <person name="Liu Y."/>
            <person name="Joly V."/>
            <person name="Sabar M."/>
            <person name="Matton D.P."/>
        </authorList>
    </citation>
    <scope>NUCLEOTIDE SEQUENCE</scope>
</reference>